<keyword evidence="1" id="KW-0472">Membrane</keyword>
<dbReference type="Proteomes" id="UP000515971">
    <property type="component" value="Chromosome"/>
</dbReference>
<evidence type="ECO:0000313" key="3">
    <source>
        <dbReference type="Proteomes" id="UP000515971"/>
    </source>
</evidence>
<dbReference type="EMBL" id="CP060718">
    <property type="protein sequence ID" value="QNN68175.1"/>
    <property type="molecule type" value="Genomic_DNA"/>
</dbReference>
<evidence type="ECO:0000313" key="2">
    <source>
        <dbReference type="EMBL" id="QNN68175.1"/>
    </source>
</evidence>
<evidence type="ECO:0000256" key="1">
    <source>
        <dbReference type="SAM" id="Phobius"/>
    </source>
</evidence>
<dbReference type="InterPro" id="IPR021279">
    <property type="entry name" value="DUF2721"/>
</dbReference>
<keyword evidence="1" id="KW-1133">Transmembrane helix</keyword>
<sequence length="162" mass="17381">MFQSLPAADTSVSAVAQIIQLAVAPVFLLAGIGAFLNVCAGRLSRIVDRARAVEPLMLAARGLEHDRRLAEMRVLDRRMALVSWAIFLSVLAAVLICLVVVLLFAASLTGAHIGTAVALLFIACMISVGLGFAVFLWETRVGSRAVRIRTEILEHMVDPDGD</sequence>
<name>A0A7G9SK00_9SPHN</name>
<dbReference type="Pfam" id="PF11026">
    <property type="entry name" value="DUF2721"/>
    <property type="match status" value="1"/>
</dbReference>
<protein>
    <submittedName>
        <fullName evidence="2">DUF2721 domain-containing protein</fullName>
    </submittedName>
</protein>
<organism evidence="2 3">
    <name type="scientific">Sphingomonas lutea</name>
    <dbReference type="NCBI Taxonomy" id="1045317"/>
    <lineage>
        <taxon>Bacteria</taxon>
        <taxon>Pseudomonadati</taxon>
        <taxon>Pseudomonadota</taxon>
        <taxon>Alphaproteobacteria</taxon>
        <taxon>Sphingomonadales</taxon>
        <taxon>Sphingomonadaceae</taxon>
        <taxon>Sphingomonas</taxon>
    </lineage>
</organism>
<accession>A0A7G9SK00</accession>
<keyword evidence="3" id="KW-1185">Reference proteome</keyword>
<feature type="transmembrane region" description="Helical" evidence="1">
    <location>
        <begin position="111"/>
        <end position="137"/>
    </location>
</feature>
<gene>
    <name evidence="2" type="ORF">H9L13_04655</name>
</gene>
<keyword evidence="1" id="KW-0812">Transmembrane</keyword>
<feature type="transmembrane region" description="Helical" evidence="1">
    <location>
        <begin position="81"/>
        <end position="105"/>
    </location>
</feature>
<proteinExistence type="predicted"/>
<feature type="transmembrane region" description="Helical" evidence="1">
    <location>
        <begin position="12"/>
        <end position="36"/>
    </location>
</feature>
<dbReference type="RefSeq" id="WP_187539439.1">
    <property type="nucleotide sequence ID" value="NZ_BAABJT010000001.1"/>
</dbReference>
<dbReference type="KEGG" id="slut:H9L13_04655"/>
<reference evidence="2 3" key="1">
    <citation type="submission" date="2020-08" db="EMBL/GenBank/DDBJ databases">
        <title>Genome sequence of Sphingomonas lutea KCTC 23642T.</title>
        <authorList>
            <person name="Hyun D.-W."/>
            <person name="Bae J.-W."/>
        </authorList>
    </citation>
    <scope>NUCLEOTIDE SEQUENCE [LARGE SCALE GENOMIC DNA]</scope>
    <source>
        <strain evidence="2 3">KCTC 23642</strain>
    </source>
</reference>
<dbReference type="AlphaFoldDB" id="A0A7G9SK00"/>